<organism evidence="1 2">
    <name type="scientific">Ecytonucleospora hepatopenaei</name>
    <dbReference type="NCBI Taxonomy" id="646526"/>
    <lineage>
        <taxon>Eukaryota</taxon>
        <taxon>Fungi</taxon>
        <taxon>Fungi incertae sedis</taxon>
        <taxon>Microsporidia</taxon>
        <taxon>Enterocytozoonidae</taxon>
        <taxon>Ecytonucleospora</taxon>
    </lineage>
</organism>
<name>A0A1W0E5P8_9MICR</name>
<evidence type="ECO:0000313" key="2">
    <source>
        <dbReference type="Proteomes" id="UP000192758"/>
    </source>
</evidence>
<dbReference type="VEuPathDB" id="MicrosporidiaDB:EHP00_79"/>
<protein>
    <submittedName>
        <fullName evidence="1">Uncharacterized protein</fullName>
    </submittedName>
</protein>
<sequence length="60" mass="6817">MDKEYLKPIILKGIIKKLTINGNVKQVIIVGETDTMEITGSIIQTFNIDRNKIKKQKSSK</sequence>
<comment type="caution">
    <text evidence="1">The sequence shown here is derived from an EMBL/GenBank/DDBJ whole genome shotgun (WGS) entry which is preliminary data.</text>
</comment>
<dbReference type="EMBL" id="MNPJ01000019">
    <property type="protein sequence ID" value="OQS54574.1"/>
    <property type="molecule type" value="Genomic_DNA"/>
</dbReference>
<dbReference type="AlphaFoldDB" id="A0A1W0E5P8"/>
<proteinExistence type="predicted"/>
<keyword evidence="2" id="KW-1185">Reference proteome</keyword>
<dbReference type="Proteomes" id="UP000192758">
    <property type="component" value="Unassembled WGS sequence"/>
</dbReference>
<reference evidence="1 2" key="1">
    <citation type="journal article" date="2017" name="Environ. Microbiol.">
        <title>Decay of the glycolytic pathway and adaptation to intranuclear parasitism within Enterocytozoonidae microsporidia.</title>
        <authorList>
            <person name="Wiredu Boakye D."/>
            <person name="Jaroenlak P."/>
            <person name="Prachumwat A."/>
            <person name="Williams T.A."/>
            <person name="Bateman K.S."/>
            <person name="Itsathitphaisarn O."/>
            <person name="Sritunyalucksana K."/>
            <person name="Paszkiewicz K.H."/>
            <person name="Moore K.A."/>
            <person name="Stentiford G.D."/>
            <person name="Williams B.A."/>
        </authorList>
    </citation>
    <scope>NUCLEOTIDE SEQUENCE [LARGE SCALE GENOMIC DNA]</scope>
    <source>
        <strain evidence="1 2">TH1</strain>
    </source>
</reference>
<gene>
    <name evidence="1" type="ORF">EHP00_79</name>
</gene>
<evidence type="ECO:0000313" key="1">
    <source>
        <dbReference type="EMBL" id="OQS54574.1"/>
    </source>
</evidence>
<accession>A0A1W0E5P8</accession>